<keyword evidence="8" id="KW-0227">DNA damage</keyword>
<dbReference type="GO" id="GO:0006260">
    <property type="term" value="P:DNA replication"/>
    <property type="evidence" value="ECO:0007669"/>
    <property type="project" value="UniProtKB-KW"/>
</dbReference>
<dbReference type="PANTHER" id="PTHR11076">
    <property type="entry name" value="DNA REPAIR POLYMERASE UMUC / TRANSFERASE FAMILY MEMBER"/>
    <property type="match status" value="1"/>
</dbReference>
<dbReference type="Proteomes" id="UP000030762">
    <property type="component" value="Unassembled WGS sequence"/>
</dbReference>
<dbReference type="Gene3D" id="3.30.70.270">
    <property type="match status" value="1"/>
</dbReference>
<dbReference type="GO" id="GO:0008270">
    <property type="term" value="F:zinc ion binding"/>
    <property type="evidence" value="ECO:0007669"/>
    <property type="project" value="UniProtKB-KW"/>
</dbReference>
<evidence type="ECO:0000256" key="8">
    <source>
        <dbReference type="ARBA" id="ARBA00022763"/>
    </source>
</evidence>
<dbReference type="GO" id="GO:0006281">
    <property type="term" value="P:DNA repair"/>
    <property type="evidence" value="ECO:0007669"/>
    <property type="project" value="UniProtKB-KW"/>
</dbReference>
<evidence type="ECO:0000313" key="17">
    <source>
        <dbReference type="EMBL" id="EQC27417.1"/>
    </source>
</evidence>
<dbReference type="InterPro" id="IPR024728">
    <property type="entry name" value="PolY_HhH_motif"/>
</dbReference>
<dbReference type="InterPro" id="IPR022880">
    <property type="entry name" value="DNApol_IV"/>
</dbReference>
<comment type="catalytic activity">
    <reaction evidence="14">
        <text>DNA(n) + a 2'-deoxyribonucleoside 5'-triphosphate = DNA(n+1) + diphosphate</text>
        <dbReference type="Rhea" id="RHEA:22508"/>
        <dbReference type="Rhea" id="RHEA-COMP:17339"/>
        <dbReference type="Rhea" id="RHEA-COMP:17340"/>
        <dbReference type="ChEBI" id="CHEBI:33019"/>
        <dbReference type="ChEBI" id="CHEBI:61560"/>
        <dbReference type="ChEBI" id="CHEBI:173112"/>
        <dbReference type="EC" id="2.7.7.7"/>
    </reaction>
</comment>
<dbReference type="InterPro" id="IPR043502">
    <property type="entry name" value="DNA/RNA_pol_sf"/>
</dbReference>
<reference evidence="17 18" key="1">
    <citation type="submission" date="2012-04" db="EMBL/GenBank/DDBJ databases">
        <title>The Genome Sequence of Saprolegnia declina VS20.</title>
        <authorList>
            <consortium name="The Broad Institute Genome Sequencing Platform"/>
            <person name="Russ C."/>
            <person name="Nusbaum C."/>
            <person name="Tyler B."/>
            <person name="van West P."/>
            <person name="Dieguez-Uribeondo J."/>
            <person name="de Bruijn I."/>
            <person name="Tripathy S."/>
            <person name="Jiang R."/>
            <person name="Young S.K."/>
            <person name="Zeng Q."/>
            <person name="Gargeya S."/>
            <person name="Fitzgerald M."/>
            <person name="Haas B."/>
            <person name="Abouelleil A."/>
            <person name="Alvarado L."/>
            <person name="Arachchi H.M."/>
            <person name="Berlin A."/>
            <person name="Chapman S.B."/>
            <person name="Goldberg J."/>
            <person name="Griggs A."/>
            <person name="Gujja S."/>
            <person name="Hansen M."/>
            <person name="Howarth C."/>
            <person name="Imamovic A."/>
            <person name="Larimer J."/>
            <person name="McCowen C."/>
            <person name="Montmayeur A."/>
            <person name="Murphy C."/>
            <person name="Neiman D."/>
            <person name="Pearson M."/>
            <person name="Priest M."/>
            <person name="Roberts A."/>
            <person name="Saif S."/>
            <person name="Shea T."/>
            <person name="Sisk P."/>
            <person name="Sykes S."/>
            <person name="Wortman J."/>
            <person name="Nusbaum C."/>
            <person name="Birren B."/>
        </authorList>
    </citation>
    <scope>NUCLEOTIDE SEQUENCE [LARGE SCALE GENOMIC DNA]</scope>
    <source>
        <strain evidence="17 18">VS20</strain>
    </source>
</reference>
<keyword evidence="12" id="KW-0239">DNA-directed DNA polymerase</keyword>
<dbReference type="OrthoDB" id="1747274at2759"/>
<keyword evidence="11" id="KW-0460">Magnesium</keyword>
<feature type="domain" description="UmuC" evidence="16">
    <location>
        <begin position="87"/>
        <end position="275"/>
    </location>
</feature>
<dbReference type="InterPro" id="IPR006642">
    <property type="entry name" value="Rad18_UBZ4"/>
</dbReference>
<sequence>MADHLFVFANNKAGMDGVDRSKVNETIYELSKDSAFFKNSLAKDAKTDERIAELRRRLDTKRRHDLHETVDALVLELEAKRCLRRVHVVVDMDMFFAAVEMRDRPELATVPMAVGGMGMISTANYEARKFGVRAAMPGFIGKKLCPALVFVPPDMAKYAAVADVTRRIFAEYDPQFAAASMDEAYLDITDVCLARGATDTASMEATAAAVTAELRQRIFDATKLTASAGISTNAKLAKVCSDMNKPNGQYLLPFTRDALVKFIENLPIRKLGGIGKVREKVLAALGIHTGLDLFNARYDLFHSHSEITARWLLEISMGVYEGTGGDERKSVSRESTFAATGSLLALKSICKDIVQHVRADLLSERVTGLCVTLKLKTEAFHVRTRAFTSKASVEPTLLDLAYMLLEREVRHDQKTIKPPPRYRLMGVRISKLQERDASCEVAATSQLRLEETLFAPAPAAKCPVCASSVPRAQLQRHIQECLGDDDACPRSSDTILSSPVKRKRSFFQETPPTPSRRPDRSESTASDALTTHVEAASTAGSSTKMAPDETLTACPICGQSFESQSPAWMNRHIEACLGDTTGTSDERTSTGTPSCPVCSAPLDMASTQAVNDHLDACLAHVARPKRRKPKSIKTFFQQP</sequence>
<dbReference type="Pfam" id="PF11798">
    <property type="entry name" value="IMS_HHH"/>
    <property type="match status" value="1"/>
</dbReference>
<dbReference type="CDD" id="cd03586">
    <property type="entry name" value="PolY_Pol_IV_kappa"/>
    <property type="match status" value="1"/>
</dbReference>
<dbReference type="Gene3D" id="1.10.150.810">
    <property type="match status" value="1"/>
</dbReference>
<evidence type="ECO:0000256" key="6">
    <source>
        <dbReference type="ARBA" id="ARBA00022705"/>
    </source>
</evidence>
<dbReference type="InterPro" id="IPR001126">
    <property type="entry name" value="UmuC"/>
</dbReference>
<dbReference type="SUPFAM" id="SSF100879">
    <property type="entry name" value="Lesion bypass DNA polymerase (Y-family), little finger domain"/>
    <property type="match status" value="1"/>
</dbReference>
<keyword evidence="9" id="KW-0863">Zinc-finger</keyword>
<keyword evidence="6" id="KW-0235">DNA replication</keyword>
<keyword evidence="4" id="KW-0808">Transferase</keyword>
<dbReference type="PROSITE" id="PS50173">
    <property type="entry name" value="UMUC"/>
    <property type="match status" value="1"/>
</dbReference>
<dbReference type="SMART" id="SM00734">
    <property type="entry name" value="ZnF_Rad18"/>
    <property type="match status" value="3"/>
</dbReference>
<evidence type="ECO:0000256" key="3">
    <source>
        <dbReference type="ARBA" id="ARBA00016178"/>
    </source>
</evidence>
<evidence type="ECO:0000256" key="1">
    <source>
        <dbReference type="ARBA" id="ARBA00010945"/>
    </source>
</evidence>
<dbReference type="GO" id="GO:0003887">
    <property type="term" value="F:DNA-directed DNA polymerase activity"/>
    <property type="evidence" value="ECO:0007669"/>
    <property type="project" value="UniProtKB-KW"/>
</dbReference>
<evidence type="ECO:0000256" key="14">
    <source>
        <dbReference type="ARBA" id="ARBA00049244"/>
    </source>
</evidence>
<dbReference type="FunFam" id="1.10.150.810:FF:000003">
    <property type="entry name" value="DNA polymerase kappa subunit"/>
    <property type="match status" value="1"/>
</dbReference>
<proteinExistence type="inferred from homology"/>
<dbReference type="GO" id="GO:0005634">
    <property type="term" value="C:nucleus"/>
    <property type="evidence" value="ECO:0007669"/>
    <property type="project" value="TreeGrafter"/>
</dbReference>
<keyword evidence="10" id="KW-0862">Zinc</keyword>
<evidence type="ECO:0000256" key="12">
    <source>
        <dbReference type="ARBA" id="ARBA00022932"/>
    </source>
</evidence>
<feature type="region of interest" description="Disordered" evidence="15">
    <location>
        <begin position="486"/>
        <end position="527"/>
    </location>
</feature>
<evidence type="ECO:0000256" key="15">
    <source>
        <dbReference type="SAM" id="MobiDB-lite"/>
    </source>
</evidence>
<dbReference type="Gene3D" id="3.30.1490.100">
    <property type="entry name" value="DNA polymerase, Y-family, little finger domain"/>
    <property type="match status" value="1"/>
</dbReference>
<gene>
    <name evidence="17" type="ORF">SDRG_14743</name>
</gene>
<dbReference type="Pfam" id="PF00817">
    <property type="entry name" value="IMS"/>
    <property type="match status" value="1"/>
</dbReference>
<evidence type="ECO:0000256" key="7">
    <source>
        <dbReference type="ARBA" id="ARBA00022723"/>
    </source>
</evidence>
<dbReference type="RefSeq" id="XP_008619117.1">
    <property type="nucleotide sequence ID" value="XM_008620895.1"/>
</dbReference>
<dbReference type="InterPro" id="IPR017961">
    <property type="entry name" value="DNA_pol_Y-fam_little_finger"/>
</dbReference>
<accession>T0RCX8</accession>
<protein>
    <recommendedName>
        <fullName evidence="3">DNA polymerase kappa</fullName>
        <ecNumber evidence="2">2.7.7.7</ecNumber>
    </recommendedName>
</protein>
<dbReference type="FunFam" id="3.30.1490.100:FF:000004">
    <property type="entry name" value="DNA polymerase IV"/>
    <property type="match status" value="1"/>
</dbReference>
<dbReference type="InParanoid" id="T0RCX8"/>
<dbReference type="EC" id="2.7.7.7" evidence="2"/>
<dbReference type="Gene3D" id="3.40.1170.60">
    <property type="match status" value="1"/>
</dbReference>
<dbReference type="GeneID" id="19955470"/>
<evidence type="ECO:0000256" key="13">
    <source>
        <dbReference type="ARBA" id="ARBA00023204"/>
    </source>
</evidence>
<dbReference type="eggNOG" id="KOG2094">
    <property type="taxonomic scope" value="Eukaryota"/>
</dbReference>
<keyword evidence="5" id="KW-0548">Nucleotidyltransferase</keyword>
<dbReference type="SUPFAM" id="SSF56672">
    <property type="entry name" value="DNA/RNA polymerases"/>
    <property type="match status" value="1"/>
</dbReference>
<evidence type="ECO:0000256" key="11">
    <source>
        <dbReference type="ARBA" id="ARBA00022842"/>
    </source>
</evidence>
<dbReference type="NCBIfam" id="NF002677">
    <property type="entry name" value="PRK02406.1"/>
    <property type="match status" value="1"/>
</dbReference>
<dbReference type="EMBL" id="JH767208">
    <property type="protein sequence ID" value="EQC27417.1"/>
    <property type="molecule type" value="Genomic_DNA"/>
</dbReference>
<dbReference type="AlphaFoldDB" id="T0RCX8"/>
<dbReference type="GO" id="GO:0042276">
    <property type="term" value="P:error-prone translesion synthesis"/>
    <property type="evidence" value="ECO:0007669"/>
    <property type="project" value="TreeGrafter"/>
</dbReference>
<evidence type="ECO:0000256" key="10">
    <source>
        <dbReference type="ARBA" id="ARBA00022833"/>
    </source>
</evidence>
<dbReference type="InterPro" id="IPR043128">
    <property type="entry name" value="Rev_trsase/Diguanyl_cyclase"/>
</dbReference>
<keyword evidence="18" id="KW-1185">Reference proteome</keyword>
<evidence type="ECO:0000259" key="16">
    <source>
        <dbReference type="PROSITE" id="PS50173"/>
    </source>
</evidence>
<evidence type="ECO:0000256" key="4">
    <source>
        <dbReference type="ARBA" id="ARBA00022679"/>
    </source>
</evidence>
<dbReference type="VEuPathDB" id="FungiDB:SDRG_14743"/>
<dbReference type="Gene3D" id="1.10.150.20">
    <property type="entry name" value="5' to 3' exonuclease, C-terminal subdomain"/>
    <property type="match status" value="1"/>
</dbReference>
<comment type="similarity">
    <text evidence="1">Belongs to the DNA polymerase type-Y family.</text>
</comment>
<evidence type="ECO:0000256" key="9">
    <source>
        <dbReference type="ARBA" id="ARBA00022771"/>
    </source>
</evidence>
<dbReference type="InterPro" id="IPR050116">
    <property type="entry name" value="DNA_polymerase-Y"/>
</dbReference>
<dbReference type="Pfam" id="PF11799">
    <property type="entry name" value="IMS_C"/>
    <property type="match status" value="1"/>
</dbReference>
<keyword evidence="13" id="KW-0234">DNA repair</keyword>
<dbReference type="FunFam" id="3.40.1170.60:FF:000002">
    <property type="entry name" value="Polymerase (DNA directed) kappa"/>
    <property type="match status" value="1"/>
</dbReference>
<evidence type="ECO:0000256" key="5">
    <source>
        <dbReference type="ARBA" id="ARBA00022695"/>
    </source>
</evidence>
<evidence type="ECO:0000313" key="18">
    <source>
        <dbReference type="Proteomes" id="UP000030762"/>
    </source>
</evidence>
<dbReference type="InterPro" id="IPR036775">
    <property type="entry name" value="DNA_pol_Y-fam_lit_finger_sf"/>
</dbReference>
<keyword evidence="7" id="KW-0479">Metal-binding</keyword>
<dbReference type="PANTHER" id="PTHR11076:SF33">
    <property type="entry name" value="DNA POLYMERASE KAPPA"/>
    <property type="match status" value="1"/>
</dbReference>
<dbReference type="GO" id="GO:0003684">
    <property type="term" value="F:damaged DNA binding"/>
    <property type="evidence" value="ECO:0007669"/>
    <property type="project" value="InterPro"/>
</dbReference>
<dbReference type="Gene3D" id="3.30.160.60">
    <property type="entry name" value="Classic Zinc Finger"/>
    <property type="match status" value="2"/>
</dbReference>
<name>T0RCX8_SAPDV</name>
<dbReference type="STRING" id="1156394.T0RCX8"/>
<organism evidence="17 18">
    <name type="scientific">Saprolegnia diclina (strain VS20)</name>
    <dbReference type="NCBI Taxonomy" id="1156394"/>
    <lineage>
        <taxon>Eukaryota</taxon>
        <taxon>Sar</taxon>
        <taxon>Stramenopiles</taxon>
        <taxon>Oomycota</taxon>
        <taxon>Saprolegniomycetes</taxon>
        <taxon>Saprolegniales</taxon>
        <taxon>Saprolegniaceae</taxon>
        <taxon>Saprolegnia</taxon>
    </lineage>
</organism>
<dbReference type="OMA" id="QERDASC"/>
<evidence type="ECO:0000256" key="2">
    <source>
        <dbReference type="ARBA" id="ARBA00012417"/>
    </source>
</evidence>